<dbReference type="EMBL" id="PDWW01000013">
    <property type="protein sequence ID" value="KAF1725009.1"/>
    <property type="molecule type" value="Genomic_DNA"/>
</dbReference>
<dbReference type="Proteomes" id="UP000781710">
    <property type="component" value="Unassembled WGS sequence"/>
</dbReference>
<dbReference type="InterPro" id="IPR052925">
    <property type="entry name" value="Phage_Integrase-like_Recomb"/>
</dbReference>
<sequence length="423" mass="46961">MSQMERYLEAATRQNTQRSYASALRHFEIEWGGHLPATPDSVARYLAEQAPLLAINTLKQRLAALAHWHGEHGFVDPTRAPLVRKVLKGIQTLHPRVEKQATPLQLGQLTQVADWLDASTLASQGRGDQAGALRAMRDRALVLLGFWRGFRGDELIRLQIEHLTVVPNEGMICFLPRSKGDRQSQGNTYKVPALSRLCPVTATSQWLQACALTSGPVFRGVDQWGHLSEKALHPNSLIPLLRDLFTCAGLEAVAGYSSHSLRRGFAGWANDNGWDVKALMEYVGWRDVHSAMRYIQGRDPFARHRMEAGLQSPPGTAVALPAPAAEPPPQITLVLRLVLTPFTPKGRGVAKARARMEAMTLAPYRAHRLDVDGTQYQLTASPADPTQIDESMAVLLDEMHRVADNHQCFLEASLRAEDGRYWD</sequence>
<dbReference type="Gene3D" id="1.10.150.130">
    <property type="match status" value="1"/>
</dbReference>
<dbReference type="InterPro" id="IPR010998">
    <property type="entry name" value="Integrase_recombinase_N"/>
</dbReference>
<dbReference type="PROSITE" id="PS51898">
    <property type="entry name" value="TYR_RECOMBINASE"/>
    <property type="match status" value="1"/>
</dbReference>
<dbReference type="InterPro" id="IPR013762">
    <property type="entry name" value="Integrase-like_cat_sf"/>
</dbReference>
<evidence type="ECO:0000256" key="2">
    <source>
        <dbReference type="ARBA" id="ARBA00023172"/>
    </source>
</evidence>
<keyword evidence="2" id="KW-0233">DNA recombination</keyword>
<reference evidence="4 5" key="1">
    <citation type="submission" date="2017-10" db="EMBL/GenBank/DDBJ databases">
        <title>Whole genome sequencing of members of genus Pseudoxanthomonas.</title>
        <authorList>
            <person name="Kumar S."/>
            <person name="Bansal K."/>
            <person name="Kaur A."/>
            <person name="Patil P."/>
            <person name="Sharma S."/>
            <person name="Patil P.B."/>
        </authorList>
    </citation>
    <scope>NUCLEOTIDE SEQUENCE [LARGE SCALE GENOMIC DNA]</scope>
    <source>
        <strain evidence="4 5">DSM 17109</strain>
    </source>
</reference>
<feature type="domain" description="Tyr recombinase" evidence="3">
    <location>
        <begin position="99"/>
        <end position="310"/>
    </location>
</feature>
<dbReference type="RefSeq" id="WP_162337868.1">
    <property type="nucleotide sequence ID" value="NZ_JBHSRQ010000011.1"/>
</dbReference>
<name>A0ABQ6ZGY3_9GAMM</name>
<comment type="caution">
    <text evidence="4">The sequence shown here is derived from an EMBL/GenBank/DDBJ whole genome shotgun (WGS) entry which is preliminary data.</text>
</comment>
<dbReference type="InterPro" id="IPR002104">
    <property type="entry name" value="Integrase_catalytic"/>
</dbReference>
<proteinExistence type="predicted"/>
<accession>A0ABQ6ZGY3</accession>
<dbReference type="SUPFAM" id="SSF47823">
    <property type="entry name" value="lambda integrase-like, N-terminal domain"/>
    <property type="match status" value="1"/>
</dbReference>
<evidence type="ECO:0000313" key="5">
    <source>
        <dbReference type="Proteomes" id="UP000781710"/>
    </source>
</evidence>
<keyword evidence="1" id="KW-0238">DNA-binding</keyword>
<dbReference type="SUPFAM" id="SSF56349">
    <property type="entry name" value="DNA breaking-rejoining enzymes"/>
    <property type="match status" value="1"/>
</dbReference>
<keyword evidence="5" id="KW-1185">Reference proteome</keyword>
<dbReference type="PANTHER" id="PTHR34605">
    <property type="entry name" value="PHAGE_INTEGRASE DOMAIN-CONTAINING PROTEIN"/>
    <property type="match status" value="1"/>
</dbReference>
<dbReference type="PANTHER" id="PTHR34605:SF4">
    <property type="entry name" value="DNA ADENINE METHYLTRANSFERASE"/>
    <property type="match status" value="1"/>
</dbReference>
<dbReference type="Gene3D" id="1.10.443.10">
    <property type="entry name" value="Intergrase catalytic core"/>
    <property type="match status" value="1"/>
</dbReference>
<dbReference type="InterPro" id="IPR011010">
    <property type="entry name" value="DNA_brk_join_enz"/>
</dbReference>
<gene>
    <name evidence="4" type="ORF">CSC78_10720</name>
</gene>
<evidence type="ECO:0000313" key="4">
    <source>
        <dbReference type="EMBL" id="KAF1725009.1"/>
    </source>
</evidence>
<dbReference type="CDD" id="cd00799">
    <property type="entry name" value="INT_Cre_C"/>
    <property type="match status" value="1"/>
</dbReference>
<organism evidence="4 5">
    <name type="scientific">Pseudoxanthomonas japonensis</name>
    <dbReference type="NCBI Taxonomy" id="69284"/>
    <lineage>
        <taxon>Bacteria</taxon>
        <taxon>Pseudomonadati</taxon>
        <taxon>Pseudomonadota</taxon>
        <taxon>Gammaproteobacteria</taxon>
        <taxon>Lysobacterales</taxon>
        <taxon>Lysobacteraceae</taxon>
        <taxon>Pseudoxanthomonas</taxon>
    </lineage>
</organism>
<evidence type="ECO:0000259" key="3">
    <source>
        <dbReference type="PROSITE" id="PS51898"/>
    </source>
</evidence>
<protein>
    <submittedName>
        <fullName evidence="4">Tn3 family resolvase</fullName>
    </submittedName>
</protein>
<evidence type="ECO:0000256" key="1">
    <source>
        <dbReference type="ARBA" id="ARBA00023125"/>
    </source>
</evidence>
<dbReference type="Pfam" id="PF00589">
    <property type="entry name" value="Phage_integrase"/>
    <property type="match status" value="1"/>
</dbReference>